<name>A0ABU1UG33_9MICC</name>
<dbReference type="Pfam" id="PF01638">
    <property type="entry name" value="HxlR"/>
    <property type="match status" value="2"/>
</dbReference>
<dbReference type="InterPro" id="IPR036390">
    <property type="entry name" value="WH_DNA-bd_sf"/>
</dbReference>
<dbReference type="Proteomes" id="UP001252243">
    <property type="component" value="Unassembled WGS sequence"/>
</dbReference>
<dbReference type="PANTHER" id="PTHR33204">
    <property type="entry name" value="TRANSCRIPTIONAL REGULATOR, MARR FAMILY"/>
    <property type="match status" value="1"/>
</dbReference>
<feature type="domain" description="HTH hxlR-type" evidence="4">
    <location>
        <begin position="168"/>
        <end position="269"/>
    </location>
</feature>
<evidence type="ECO:0000256" key="3">
    <source>
        <dbReference type="ARBA" id="ARBA00023163"/>
    </source>
</evidence>
<evidence type="ECO:0000256" key="1">
    <source>
        <dbReference type="ARBA" id="ARBA00023015"/>
    </source>
</evidence>
<keyword evidence="3" id="KW-0804">Transcription</keyword>
<dbReference type="Gene3D" id="1.10.10.10">
    <property type="entry name" value="Winged helix-like DNA-binding domain superfamily/Winged helix DNA-binding domain"/>
    <property type="match status" value="2"/>
</dbReference>
<evidence type="ECO:0000313" key="6">
    <source>
        <dbReference type="Proteomes" id="UP001252243"/>
    </source>
</evidence>
<dbReference type="GO" id="GO:0003677">
    <property type="term" value="F:DNA binding"/>
    <property type="evidence" value="ECO:0007669"/>
    <property type="project" value="UniProtKB-KW"/>
</dbReference>
<keyword evidence="6" id="KW-1185">Reference proteome</keyword>
<reference evidence="5 6" key="1">
    <citation type="submission" date="2023-07" db="EMBL/GenBank/DDBJ databases">
        <title>Sorghum-associated microbial communities from plants grown in Nebraska, USA.</title>
        <authorList>
            <person name="Schachtman D."/>
        </authorList>
    </citation>
    <scope>NUCLEOTIDE SEQUENCE [LARGE SCALE GENOMIC DNA]</scope>
    <source>
        <strain evidence="5 6">BE167</strain>
    </source>
</reference>
<evidence type="ECO:0000313" key="5">
    <source>
        <dbReference type="EMBL" id="MDR7084149.1"/>
    </source>
</evidence>
<organism evidence="5 6">
    <name type="scientific">Arthrobacter ginsengisoli</name>
    <dbReference type="NCBI Taxonomy" id="1356565"/>
    <lineage>
        <taxon>Bacteria</taxon>
        <taxon>Bacillati</taxon>
        <taxon>Actinomycetota</taxon>
        <taxon>Actinomycetes</taxon>
        <taxon>Micrococcales</taxon>
        <taxon>Micrococcaceae</taxon>
        <taxon>Arthrobacter</taxon>
    </lineage>
</organism>
<feature type="domain" description="HTH hxlR-type" evidence="4">
    <location>
        <begin position="6"/>
        <end position="108"/>
    </location>
</feature>
<dbReference type="InterPro" id="IPR036388">
    <property type="entry name" value="WH-like_DNA-bd_sf"/>
</dbReference>
<gene>
    <name evidence="5" type="ORF">J2X01_003457</name>
</gene>
<dbReference type="RefSeq" id="WP_310060099.1">
    <property type="nucleotide sequence ID" value="NZ_JAVDVQ010000018.1"/>
</dbReference>
<protein>
    <submittedName>
        <fullName evidence="5">DNA-binding HxlR family transcriptional regulator</fullName>
    </submittedName>
</protein>
<evidence type="ECO:0000259" key="4">
    <source>
        <dbReference type="PROSITE" id="PS51118"/>
    </source>
</evidence>
<keyword evidence="1" id="KW-0805">Transcription regulation</keyword>
<accession>A0ABU1UG33</accession>
<sequence>MPADAEPGALDSLERALVLLGDRWNLMIIRGALQGAFRYQDWKSTLPLSDPVLTTRLRDLVADGMLCTRVYSRSPVRKGYYLTSAGKDLWRLFVALHGWDMRWGTTSGRAPVPRLIHLSCGQEAAPQLCCASCGAAGVGPRDTTAHRTAGRGLGMANPPRRYRRSAQVGDFRIPDSIEVIGDRWSTAVLSASLLGTRRFGDFQRLLTPVPPGTLTERLGMFAAQGVLAKQPITVGGKREEYRLTAKGLDFFPVFAVLVDWATQWITAGPVPLVIRHQACGERFIPSFACTACGVVLVGSAISMQARYQAGLKPVEHRHEA</sequence>
<comment type="caution">
    <text evidence="5">The sequence shown here is derived from an EMBL/GenBank/DDBJ whole genome shotgun (WGS) entry which is preliminary data.</text>
</comment>
<keyword evidence="2 5" id="KW-0238">DNA-binding</keyword>
<dbReference type="PROSITE" id="PS51118">
    <property type="entry name" value="HTH_HXLR"/>
    <property type="match status" value="2"/>
</dbReference>
<dbReference type="EMBL" id="JAVDVQ010000018">
    <property type="protein sequence ID" value="MDR7084149.1"/>
    <property type="molecule type" value="Genomic_DNA"/>
</dbReference>
<proteinExistence type="predicted"/>
<evidence type="ECO:0000256" key="2">
    <source>
        <dbReference type="ARBA" id="ARBA00023125"/>
    </source>
</evidence>
<dbReference type="PANTHER" id="PTHR33204:SF18">
    <property type="entry name" value="TRANSCRIPTIONAL REGULATORY PROTEIN"/>
    <property type="match status" value="1"/>
</dbReference>
<dbReference type="InterPro" id="IPR002577">
    <property type="entry name" value="HTH_HxlR"/>
</dbReference>
<dbReference type="SUPFAM" id="SSF46785">
    <property type="entry name" value="Winged helix' DNA-binding domain"/>
    <property type="match status" value="2"/>
</dbReference>